<name>A0A7C8QUI2_ORBOL</name>
<comment type="caution">
    <text evidence="2">The sequence shown here is derived from an EMBL/GenBank/DDBJ whole genome shotgun (WGS) entry which is preliminary data.</text>
</comment>
<dbReference type="Gene3D" id="3.40.50.980">
    <property type="match status" value="1"/>
</dbReference>
<evidence type="ECO:0000259" key="1">
    <source>
        <dbReference type="Pfam" id="PF00501"/>
    </source>
</evidence>
<protein>
    <recommendedName>
        <fullName evidence="1">AMP-dependent synthetase/ligase domain-containing protein</fullName>
    </recommendedName>
</protein>
<evidence type="ECO:0000313" key="2">
    <source>
        <dbReference type="EMBL" id="KAF3225585.1"/>
    </source>
</evidence>
<dbReference type="Proteomes" id="UP000483672">
    <property type="component" value="Unassembled WGS sequence"/>
</dbReference>
<feature type="domain" description="AMP-dependent synthetase/ligase" evidence="1">
    <location>
        <begin position="24"/>
        <end position="79"/>
    </location>
</feature>
<sequence>MAPAYVQGSIDEPLVEETIANRLAAAVAKYPDRVAVLSNQGELTYKQIDEQSDAVAITFRDLGLRPADRVAVCLGNLAE</sequence>
<dbReference type="AlphaFoldDB" id="A0A7C8QUI2"/>
<dbReference type="PANTHER" id="PTHR43767:SF1">
    <property type="entry name" value="NONRIBOSOMAL PEPTIDE SYNTHASE PES1 (EUROFUNG)-RELATED"/>
    <property type="match status" value="1"/>
</dbReference>
<organism evidence="2 3">
    <name type="scientific">Orbilia oligospora</name>
    <name type="common">Nematode-trapping fungus</name>
    <name type="synonym">Arthrobotrys oligospora</name>
    <dbReference type="NCBI Taxonomy" id="2813651"/>
    <lineage>
        <taxon>Eukaryota</taxon>
        <taxon>Fungi</taxon>
        <taxon>Dikarya</taxon>
        <taxon>Ascomycota</taxon>
        <taxon>Pezizomycotina</taxon>
        <taxon>Orbiliomycetes</taxon>
        <taxon>Orbiliales</taxon>
        <taxon>Orbiliaceae</taxon>
        <taxon>Orbilia</taxon>
    </lineage>
</organism>
<proteinExistence type="predicted"/>
<gene>
    <name evidence="2" type="ORF">TWF191_005285</name>
</gene>
<dbReference type="InterPro" id="IPR050237">
    <property type="entry name" value="ATP-dep_AMP-bd_enzyme"/>
</dbReference>
<dbReference type="Pfam" id="PF00501">
    <property type="entry name" value="AMP-binding"/>
    <property type="match status" value="1"/>
</dbReference>
<reference evidence="2 3" key="1">
    <citation type="submission" date="2019-06" db="EMBL/GenBank/DDBJ databases">
        <authorList>
            <person name="Palmer J.M."/>
        </authorList>
    </citation>
    <scope>NUCLEOTIDE SEQUENCE [LARGE SCALE GENOMIC DNA]</scope>
    <source>
        <strain evidence="2 3">TWF191</strain>
    </source>
</reference>
<accession>A0A7C8QUI2</accession>
<dbReference type="InterPro" id="IPR000873">
    <property type="entry name" value="AMP-dep_synth/lig_dom"/>
</dbReference>
<evidence type="ECO:0000313" key="3">
    <source>
        <dbReference type="Proteomes" id="UP000483672"/>
    </source>
</evidence>
<dbReference type="EMBL" id="WIPF01000027">
    <property type="protein sequence ID" value="KAF3225585.1"/>
    <property type="molecule type" value="Genomic_DNA"/>
</dbReference>
<dbReference type="SUPFAM" id="SSF56801">
    <property type="entry name" value="Acetyl-CoA synthetase-like"/>
    <property type="match status" value="1"/>
</dbReference>
<dbReference type="PANTHER" id="PTHR43767">
    <property type="entry name" value="LONG-CHAIN-FATTY-ACID--COA LIGASE"/>
    <property type="match status" value="1"/>
</dbReference>